<dbReference type="Proteomes" id="UP000075304">
    <property type="component" value="Unassembled WGS sequence"/>
</dbReference>
<accession>A0A150JTM9</accession>
<evidence type="ECO:0000313" key="1">
    <source>
        <dbReference type="EMBL" id="KYC60438.1"/>
    </source>
</evidence>
<gene>
    <name evidence="1" type="ORF">B4099_0419</name>
</gene>
<reference evidence="1 2" key="1">
    <citation type="submission" date="2016-01" db="EMBL/GenBank/DDBJ databases">
        <title>Genome Sequences of Twelve Sporeforming Bacillus Species Isolated from Foods.</title>
        <authorList>
            <person name="Berendsen E.M."/>
            <person name="Wells-Bennik M.H."/>
            <person name="Krawcyk A.O."/>
            <person name="De Jong A."/>
            <person name="Holsappel S."/>
            <person name="Eijlander R.T."/>
            <person name="Kuipers O.P."/>
        </authorList>
    </citation>
    <scope>NUCLEOTIDE SEQUENCE [LARGE SCALE GENOMIC DNA]</scope>
    <source>
        <strain evidence="1 2">B4099</strain>
    </source>
</reference>
<proteinExistence type="predicted"/>
<name>A0A150JTM9_HEYCO</name>
<organism evidence="1 2">
    <name type="scientific">Heyndrickxia coagulans</name>
    <name type="common">Weizmannia coagulans</name>
    <dbReference type="NCBI Taxonomy" id="1398"/>
    <lineage>
        <taxon>Bacteria</taxon>
        <taxon>Bacillati</taxon>
        <taxon>Bacillota</taxon>
        <taxon>Bacilli</taxon>
        <taxon>Bacillales</taxon>
        <taxon>Bacillaceae</taxon>
        <taxon>Heyndrickxia</taxon>
    </lineage>
</organism>
<protein>
    <submittedName>
        <fullName evidence="1">Uncharacterized protein</fullName>
    </submittedName>
</protein>
<dbReference type="EMBL" id="LQYI01000169">
    <property type="protein sequence ID" value="KYC60438.1"/>
    <property type="molecule type" value="Genomic_DNA"/>
</dbReference>
<evidence type="ECO:0000313" key="2">
    <source>
        <dbReference type="Proteomes" id="UP000075304"/>
    </source>
</evidence>
<dbReference type="AlphaFoldDB" id="A0A150JTM9"/>
<comment type="caution">
    <text evidence="1">The sequence shown here is derived from an EMBL/GenBank/DDBJ whole genome shotgun (WGS) entry which is preliminary data.</text>
</comment>
<dbReference type="PATRIC" id="fig|1398.25.peg.1645"/>
<sequence>MYFYFMIKYWQMEIKKLSFLKFHAGPFLKHPAKKDHLHLFLYCIRFAAEIKGKIF</sequence>